<evidence type="ECO:0000313" key="12">
    <source>
        <dbReference type="EMBL" id="CAG6623701.1"/>
    </source>
</evidence>
<dbReference type="PANTHER" id="PTHR13948:SF3">
    <property type="entry name" value="FI21118P1"/>
    <property type="match status" value="1"/>
</dbReference>
<dbReference type="PROSITE" id="PS50102">
    <property type="entry name" value="RRM"/>
    <property type="match status" value="1"/>
</dbReference>
<evidence type="ECO:0000256" key="4">
    <source>
        <dbReference type="ARBA" id="ARBA00022771"/>
    </source>
</evidence>
<dbReference type="InterPro" id="IPR041591">
    <property type="entry name" value="OCRE"/>
</dbReference>
<dbReference type="EMBL" id="HBUF01345858">
    <property type="protein sequence ID" value="CAG6709248.1"/>
    <property type="molecule type" value="Transcribed_RNA"/>
</dbReference>
<evidence type="ECO:0000256" key="1">
    <source>
        <dbReference type="ARBA" id="ARBA00004123"/>
    </source>
</evidence>
<evidence type="ECO:0000256" key="8">
    <source>
        <dbReference type="PROSITE-ProRule" id="PRU00176"/>
    </source>
</evidence>
<dbReference type="InterPro" id="IPR012677">
    <property type="entry name" value="Nucleotide-bd_a/b_plait_sf"/>
</dbReference>
<dbReference type="SMART" id="SM00547">
    <property type="entry name" value="ZnF_RBZ"/>
    <property type="match status" value="1"/>
</dbReference>
<evidence type="ECO:0000256" key="3">
    <source>
        <dbReference type="ARBA" id="ARBA00022737"/>
    </source>
</evidence>
<dbReference type="InterPro" id="IPR000504">
    <property type="entry name" value="RRM_dom"/>
</dbReference>
<feature type="compositionally biased region" description="Basic and acidic residues" evidence="9">
    <location>
        <begin position="15"/>
        <end position="29"/>
    </location>
</feature>
<dbReference type="GO" id="GO:0008270">
    <property type="term" value="F:zinc ion binding"/>
    <property type="evidence" value="ECO:0007669"/>
    <property type="project" value="UniProtKB-KW"/>
</dbReference>
<evidence type="ECO:0000256" key="2">
    <source>
        <dbReference type="ARBA" id="ARBA00022723"/>
    </source>
</evidence>
<dbReference type="CDD" id="cd16162">
    <property type="entry name" value="OCRE_RBM5_like"/>
    <property type="match status" value="1"/>
</dbReference>
<dbReference type="EMBL" id="HBUF01575254">
    <property type="protein sequence ID" value="CAG6768101.1"/>
    <property type="molecule type" value="Transcribed_RNA"/>
</dbReference>
<dbReference type="SMART" id="SM00360">
    <property type="entry name" value="RRM"/>
    <property type="match status" value="2"/>
</dbReference>
<evidence type="ECO:0000256" key="5">
    <source>
        <dbReference type="ARBA" id="ARBA00022833"/>
    </source>
</evidence>
<proteinExistence type="predicted"/>
<accession>A0A8D8MHQ9</accession>
<dbReference type="PROSITE" id="PS50174">
    <property type="entry name" value="G_PATCH"/>
    <property type="match status" value="1"/>
</dbReference>
<keyword evidence="6 8" id="KW-0694">RNA-binding</keyword>
<dbReference type="Pfam" id="PF00076">
    <property type="entry name" value="RRM_1"/>
    <property type="match status" value="1"/>
</dbReference>
<protein>
    <submittedName>
        <fullName evidence="12">RNA-binding protein 5</fullName>
    </submittedName>
</protein>
<evidence type="ECO:0000259" key="10">
    <source>
        <dbReference type="PROSITE" id="PS50102"/>
    </source>
</evidence>
<comment type="subcellular location">
    <subcellularLocation>
        <location evidence="1">Nucleus</location>
    </subcellularLocation>
</comment>
<organism evidence="12">
    <name type="scientific">Cacopsylla melanoneura</name>
    <dbReference type="NCBI Taxonomy" id="428564"/>
    <lineage>
        <taxon>Eukaryota</taxon>
        <taxon>Metazoa</taxon>
        <taxon>Ecdysozoa</taxon>
        <taxon>Arthropoda</taxon>
        <taxon>Hexapoda</taxon>
        <taxon>Insecta</taxon>
        <taxon>Pterygota</taxon>
        <taxon>Neoptera</taxon>
        <taxon>Paraneoptera</taxon>
        <taxon>Hemiptera</taxon>
        <taxon>Sternorrhyncha</taxon>
        <taxon>Psylloidea</taxon>
        <taxon>Psyllidae</taxon>
        <taxon>Psyllinae</taxon>
        <taxon>Cacopsylla</taxon>
    </lineage>
</organism>
<reference evidence="12" key="1">
    <citation type="submission" date="2021-05" db="EMBL/GenBank/DDBJ databases">
        <authorList>
            <person name="Alioto T."/>
            <person name="Alioto T."/>
            <person name="Gomez Garrido J."/>
        </authorList>
    </citation>
    <scope>NUCLEOTIDE SEQUENCE</scope>
</reference>
<feature type="compositionally biased region" description="Basic and acidic residues" evidence="9">
    <location>
        <begin position="383"/>
        <end position="400"/>
    </location>
</feature>
<keyword evidence="3" id="KW-0677">Repeat</keyword>
<dbReference type="EMBL" id="HBUF01303660">
    <property type="protein sequence ID" value="CAG6691611.1"/>
    <property type="molecule type" value="Transcribed_RNA"/>
</dbReference>
<dbReference type="SMART" id="SM00443">
    <property type="entry name" value="G_patch"/>
    <property type="match status" value="1"/>
</dbReference>
<feature type="domain" description="RRM" evidence="10">
    <location>
        <begin position="49"/>
        <end position="130"/>
    </location>
</feature>
<dbReference type="InterPro" id="IPR001876">
    <property type="entry name" value="Znf_RanBP2"/>
</dbReference>
<dbReference type="EMBL" id="HBUF01303659">
    <property type="protein sequence ID" value="CAG6691610.1"/>
    <property type="molecule type" value="Transcribed_RNA"/>
</dbReference>
<dbReference type="EMBL" id="HBUF01303661">
    <property type="protein sequence ID" value="CAG6691612.1"/>
    <property type="molecule type" value="Transcribed_RNA"/>
</dbReference>
<evidence type="ECO:0000256" key="7">
    <source>
        <dbReference type="ARBA" id="ARBA00023242"/>
    </source>
</evidence>
<dbReference type="GO" id="GO:0003723">
    <property type="term" value="F:RNA binding"/>
    <property type="evidence" value="ECO:0007669"/>
    <property type="project" value="UniProtKB-UniRule"/>
</dbReference>
<dbReference type="EMBL" id="HBUF01055556">
    <property type="protein sequence ID" value="CAG6623701.1"/>
    <property type="molecule type" value="Transcribed_RNA"/>
</dbReference>
<dbReference type="AlphaFoldDB" id="A0A8D8MHQ9"/>
<dbReference type="InterPro" id="IPR000467">
    <property type="entry name" value="G_patch_dom"/>
</dbReference>
<keyword evidence="5" id="KW-0862">Zinc</keyword>
<dbReference type="EMBL" id="HBUF01575255">
    <property type="protein sequence ID" value="CAG6768102.1"/>
    <property type="molecule type" value="Transcribed_RNA"/>
</dbReference>
<dbReference type="Pfam" id="PF01585">
    <property type="entry name" value="G-patch"/>
    <property type="match status" value="1"/>
</dbReference>
<dbReference type="GO" id="GO:0000398">
    <property type="term" value="P:mRNA splicing, via spliceosome"/>
    <property type="evidence" value="ECO:0007669"/>
    <property type="project" value="TreeGrafter"/>
</dbReference>
<dbReference type="Gene3D" id="3.30.70.330">
    <property type="match status" value="1"/>
</dbReference>
<dbReference type="GO" id="GO:0005634">
    <property type="term" value="C:nucleus"/>
    <property type="evidence" value="ECO:0007669"/>
    <property type="project" value="UniProtKB-SubCell"/>
</dbReference>
<feature type="domain" description="G-patch" evidence="11">
    <location>
        <begin position="585"/>
        <end position="631"/>
    </location>
</feature>
<keyword evidence="2" id="KW-0479">Metal-binding</keyword>
<evidence type="ECO:0000256" key="9">
    <source>
        <dbReference type="SAM" id="MobiDB-lite"/>
    </source>
</evidence>
<dbReference type="PANTHER" id="PTHR13948">
    <property type="entry name" value="RNA-BINDING PROTEIN"/>
    <property type="match status" value="1"/>
</dbReference>
<feature type="region of interest" description="Disordered" evidence="9">
    <location>
        <begin position="373"/>
        <end position="400"/>
    </location>
</feature>
<dbReference type="EMBL" id="HBUF01345859">
    <property type="protein sequence ID" value="CAG6709249.1"/>
    <property type="molecule type" value="Transcribed_RNA"/>
</dbReference>
<evidence type="ECO:0000259" key="11">
    <source>
        <dbReference type="PROSITE" id="PS50174"/>
    </source>
</evidence>
<name>A0A8D8MHQ9_9HEMI</name>
<keyword evidence="4" id="KW-0863">Zinc-finger</keyword>
<feature type="region of interest" description="Disordered" evidence="9">
    <location>
        <begin position="1"/>
        <end position="29"/>
    </location>
</feature>
<sequence>MAFRDQARARSRSRSPIDKKRRDGHRGDEFSNNLINFDKHSFKSQVPSSIIILKGLAQHLSEVDIKTATLSAGCASKDVKLMRKKDRGSSKGIAIVEFYSVEDAQRLLMTQNGELMVKGQYRVIMQYFESSDWYCKCGVRNYKKRESCLKCGNNDICTHPTNIVTITCLPYDMTEAKLLEIVNTNCDLAIKCLRRTKEGNCFIEMNNITDAILLYNTLGSVNLKVGFYRHKNIPSAITSAASSAVAAAQWNNTLADVPRLAEYSASLYAKTPDEKQKYLEYYTQYYAKQIAEGKSVDISQETPDGLGTRIHPTPDISLFQYDQTSGYYYDASTKLYYDANTQYFYNSKTNNYLYWDTTKRTYYNVITANENETSKGSASVGGKTEENQESGKKSDDKDKVKVAKRVAKDMEKWAKTLNHRKEVSKVAVNVEQIEAPAQSKTGSADVCFSVVGNRDETQKKSLVAAYDSDEEPEESVSGEEKLQIDWDKLACLICKRQFNSKEILTKHIQKSDLHKSNLRMWYTSRNLDPNDEDQRSAQYRDRAKERRLKYGEPEIPPELKLKTKYQKVKEASVAYEEPTKKGIGADNVGNKLLQKMGWSQGQGLGKTNQGRTSIIEAEARISTAGLGTQAIGMQPAPGETYKDCVKKMMRARYQQME</sequence>
<dbReference type="EMBL" id="HBUF01055555">
    <property type="protein sequence ID" value="CAG6623700.1"/>
    <property type="molecule type" value="Transcribed_RNA"/>
</dbReference>
<dbReference type="Pfam" id="PF17780">
    <property type="entry name" value="OCRE"/>
    <property type="match status" value="1"/>
</dbReference>
<dbReference type="InterPro" id="IPR035979">
    <property type="entry name" value="RBD_domain_sf"/>
</dbReference>
<dbReference type="EMBL" id="HBUF01303662">
    <property type="protein sequence ID" value="CAG6691613.1"/>
    <property type="molecule type" value="Transcribed_RNA"/>
</dbReference>
<keyword evidence="7" id="KW-0539">Nucleus</keyword>
<dbReference type="SUPFAM" id="SSF54928">
    <property type="entry name" value="RNA-binding domain, RBD"/>
    <property type="match status" value="1"/>
</dbReference>
<evidence type="ECO:0000256" key="6">
    <source>
        <dbReference type="ARBA" id="ARBA00022884"/>
    </source>
</evidence>